<dbReference type="Proteomes" id="UP000050511">
    <property type="component" value="Unassembled WGS sequence"/>
</dbReference>
<name>A0A837P421_LACPN</name>
<dbReference type="AlphaFoldDB" id="A0A837P421"/>
<sequence>MMFRPMILNNLSVMIKAGHTTSTLTLVRPAFLVWDRR</sequence>
<comment type="caution">
    <text evidence="1">The sequence shown here is derived from an EMBL/GenBank/DDBJ whole genome shotgun (WGS) entry which is preliminary data.</text>
</comment>
<reference evidence="1 2" key="1">
    <citation type="submission" date="2015-10" db="EMBL/GenBank/DDBJ databases">
        <title>Resequencing of Lactobacillus plantarum WJL strain genome.</title>
        <authorList>
            <person name="Martino M.E."/>
        </authorList>
    </citation>
    <scope>NUCLEOTIDE SEQUENCE [LARGE SCALE GENOMIC DNA]</scope>
    <source>
        <strain evidence="1 2">WJL</strain>
    </source>
</reference>
<organism evidence="1 2">
    <name type="scientific">Lactiplantibacillus plantarum WJL</name>
    <dbReference type="NCBI Taxonomy" id="1350466"/>
    <lineage>
        <taxon>Bacteria</taxon>
        <taxon>Bacillati</taxon>
        <taxon>Bacillota</taxon>
        <taxon>Bacilli</taxon>
        <taxon>Lactobacillales</taxon>
        <taxon>Lactobacillaceae</taxon>
        <taxon>Lactiplantibacillus</taxon>
    </lineage>
</organism>
<evidence type="ECO:0000313" key="2">
    <source>
        <dbReference type="Proteomes" id="UP000050511"/>
    </source>
</evidence>
<evidence type="ECO:0000313" key="1">
    <source>
        <dbReference type="EMBL" id="KPN41606.1"/>
    </source>
</evidence>
<protein>
    <submittedName>
        <fullName evidence="1">Uncharacterized protein</fullName>
    </submittedName>
</protein>
<gene>
    <name evidence="1" type="ORF">WJL_2974</name>
</gene>
<accession>A0A837P421</accession>
<dbReference type="EMBL" id="LKLZ01000013">
    <property type="protein sequence ID" value="KPN41606.1"/>
    <property type="molecule type" value="Genomic_DNA"/>
</dbReference>
<proteinExistence type="predicted"/>